<reference evidence="2 3" key="1">
    <citation type="submission" date="2014-03" db="EMBL/GenBank/DDBJ databases">
        <title>The Genome Sequence of Plasmodium fragile nilgiri.</title>
        <authorList>
            <consortium name="The Broad Institute Genomics Platform"/>
            <consortium name="The Broad Institute Genome Sequencing Center for Infectious Disease"/>
            <person name="Neafsey D."/>
            <person name="Duraisingh M."/>
            <person name="Young S.K."/>
            <person name="Zeng Q."/>
            <person name="Gargeya S."/>
            <person name="Abouelleil A."/>
            <person name="Alvarado L."/>
            <person name="Chapman S.B."/>
            <person name="Gainer-Dewar J."/>
            <person name="Goldberg J."/>
            <person name="Griggs A."/>
            <person name="Gujja S."/>
            <person name="Hansen M."/>
            <person name="Howarth C."/>
            <person name="Imamovic A."/>
            <person name="Larimer J."/>
            <person name="Pearson M."/>
            <person name="Poon T.W."/>
            <person name="Priest M."/>
            <person name="Roberts A."/>
            <person name="Saif S."/>
            <person name="Shea T."/>
            <person name="Sykes S."/>
            <person name="Wortman J."/>
            <person name="Nusbaum C."/>
            <person name="Birren B."/>
        </authorList>
    </citation>
    <scope>NUCLEOTIDE SEQUENCE [LARGE SCALE GENOMIC DNA]</scope>
    <source>
        <strain evidence="3">nilgiri</strain>
    </source>
</reference>
<gene>
    <name evidence="2" type="ORF">AK88_00121</name>
</gene>
<evidence type="ECO:0000313" key="2">
    <source>
        <dbReference type="EMBL" id="KJP90273.1"/>
    </source>
</evidence>
<organism evidence="2 3">
    <name type="scientific">Plasmodium fragile</name>
    <dbReference type="NCBI Taxonomy" id="5857"/>
    <lineage>
        <taxon>Eukaryota</taxon>
        <taxon>Sar</taxon>
        <taxon>Alveolata</taxon>
        <taxon>Apicomplexa</taxon>
        <taxon>Aconoidasida</taxon>
        <taxon>Haemosporida</taxon>
        <taxon>Plasmodiidae</taxon>
        <taxon>Plasmodium</taxon>
        <taxon>Plasmodium (Plasmodium)</taxon>
    </lineage>
</organism>
<keyword evidence="3" id="KW-1185">Reference proteome</keyword>
<keyword evidence="1" id="KW-1133">Transmembrane helix</keyword>
<dbReference type="OrthoDB" id="365936at2759"/>
<keyword evidence="1" id="KW-0472">Membrane</keyword>
<feature type="transmembrane region" description="Helical" evidence="1">
    <location>
        <begin position="61"/>
        <end position="83"/>
    </location>
</feature>
<feature type="transmembrane region" description="Helical" evidence="1">
    <location>
        <begin position="142"/>
        <end position="170"/>
    </location>
</feature>
<sequence length="185" mass="20610">MKILNYICGRPLRSGGTAPLIYNPIRKWLIILMILYICLSVLSYGVFLYPKASDLHCSPLIDSLFSFSLSIGASNLMAPYYSVISCREWGTENEWSVVAIVSAAMAIIDLSSSFYGIYVLCTIIDVVFTNISGMPDCTCYKAIVFFFANASLVFLHLVVAIVSIVAYFVLMANIERQLEDNRNVI</sequence>
<dbReference type="OMA" id="REWGTEN"/>
<evidence type="ECO:0000256" key="1">
    <source>
        <dbReference type="SAM" id="Phobius"/>
    </source>
</evidence>
<dbReference type="VEuPathDB" id="PlasmoDB:AK88_00121"/>
<evidence type="ECO:0000313" key="3">
    <source>
        <dbReference type="Proteomes" id="UP000054561"/>
    </source>
</evidence>
<feature type="transmembrane region" description="Helical" evidence="1">
    <location>
        <begin position="28"/>
        <end position="49"/>
    </location>
</feature>
<dbReference type="GeneID" id="24265435"/>
<dbReference type="EMBL" id="KQ001645">
    <property type="protein sequence ID" value="KJP90273.1"/>
    <property type="molecule type" value="Genomic_DNA"/>
</dbReference>
<feature type="transmembrane region" description="Helical" evidence="1">
    <location>
        <begin position="95"/>
        <end position="121"/>
    </location>
</feature>
<accession>A0A0D9QTI3</accession>
<name>A0A0D9QTI3_PLAFR</name>
<dbReference type="Proteomes" id="UP000054561">
    <property type="component" value="Unassembled WGS sequence"/>
</dbReference>
<dbReference type="AlphaFoldDB" id="A0A0D9QTI3"/>
<dbReference type="RefSeq" id="XP_012333195.1">
    <property type="nucleotide sequence ID" value="XM_012477772.1"/>
</dbReference>
<protein>
    <submittedName>
        <fullName evidence="2">Uncharacterized protein</fullName>
    </submittedName>
</protein>
<keyword evidence="1" id="KW-0812">Transmembrane</keyword>
<proteinExistence type="predicted"/>